<name>A0ABP8M8J7_9BACT</name>
<evidence type="ECO:0000256" key="1">
    <source>
        <dbReference type="SAM" id="Coils"/>
    </source>
</evidence>
<gene>
    <name evidence="2" type="ORF">GCM10023091_36380</name>
</gene>
<sequence length="146" mass="16948">MKNSILNIFAFVMIANVISTGCKTSENKLRKSERNLISANKDLEIANKEYLTDLESYRKEVIEDIAINDRSIFDLKKVINEQSADVRSAYKKNIDELERKNLEMKNVINEYQAEGEEKWKVFKAKFSHDMDKIGEALKNIEAKNIK</sequence>
<keyword evidence="1" id="KW-0175">Coiled coil</keyword>
<accession>A0ABP8M8J7</accession>
<dbReference type="PROSITE" id="PS51257">
    <property type="entry name" value="PROKAR_LIPOPROTEIN"/>
    <property type="match status" value="1"/>
</dbReference>
<comment type="caution">
    <text evidence="2">The sequence shown here is derived from an EMBL/GenBank/DDBJ whole genome shotgun (WGS) entry which is preliminary data.</text>
</comment>
<protein>
    <recommendedName>
        <fullName evidence="4">Lipoprotein</fullName>
    </recommendedName>
</protein>
<proteinExistence type="predicted"/>
<evidence type="ECO:0000313" key="2">
    <source>
        <dbReference type="EMBL" id="GAA4445166.1"/>
    </source>
</evidence>
<dbReference type="RefSeq" id="WP_345031843.1">
    <property type="nucleotide sequence ID" value="NZ_BAABEY010000033.1"/>
</dbReference>
<dbReference type="Proteomes" id="UP001501508">
    <property type="component" value="Unassembled WGS sequence"/>
</dbReference>
<keyword evidence="3" id="KW-1185">Reference proteome</keyword>
<evidence type="ECO:0000313" key="3">
    <source>
        <dbReference type="Proteomes" id="UP001501508"/>
    </source>
</evidence>
<reference evidence="3" key="1">
    <citation type="journal article" date="2019" name="Int. J. Syst. Evol. Microbiol.">
        <title>The Global Catalogue of Microorganisms (GCM) 10K type strain sequencing project: providing services to taxonomists for standard genome sequencing and annotation.</title>
        <authorList>
            <consortium name="The Broad Institute Genomics Platform"/>
            <consortium name="The Broad Institute Genome Sequencing Center for Infectious Disease"/>
            <person name="Wu L."/>
            <person name="Ma J."/>
        </authorList>
    </citation>
    <scope>NUCLEOTIDE SEQUENCE [LARGE SCALE GENOMIC DNA]</scope>
    <source>
        <strain evidence="3">JCM 31920</strain>
    </source>
</reference>
<dbReference type="EMBL" id="BAABEY010000033">
    <property type="protein sequence ID" value="GAA4445166.1"/>
    <property type="molecule type" value="Genomic_DNA"/>
</dbReference>
<organism evidence="2 3">
    <name type="scientific">Ravibacter arvi</name>
    <dbReference type="NCBI Taxonomy" id="2051041"/>
    <lineage>
        <taxon>Bacteria</taxon>
        <taxon>Pseudomonadati</taxon>
        <taxon>Bacteroidota</taxon>
        <taxon>Cytophagia</taxon>
        <taxon>Cytophagales</taxon>
        <taxon>Spirosomataceae</taxon>
        <taxon>Ravibacter</taxon>
    </lineage>
</organism>
<feature type="coiled-coil region" evidence="1">
    <location>
        <begin position="22"/>
        <end position="117"/>
    </location>
</feature>
<evidence type="ECO:0008006" key="4">
    <source>
        <dbReference type="Google" id="ProtNLM"/>
    </source>
</evidence>